<dbReference type="InterPro" id="IPR001441">
    <property type="entry name" value="UPP_synth-like"/>
</dbReference>
<proteinExistence type="predicted"/>
<dbReference type="AlphaFoldDB" id="X1IJ98"/>
<dbReference type="GO" id="GO:0005829">
    <property type="term" value="C:cytosol"/>
    <property type="evidence" value="ECO:0007669"/>
    <property type="project" value="TreeGrafter"/>
</dbReference>
<evidence type="ECO:0000313" key="2">
    <source>
        <dbReference type="EMBL" id="GAH69340.1"/>
    </source>
</evidence>
<dbReference type="PANTHER" id="PTHR10291">
    <property type="entry name" value="DEHYDRODOLICHYL DIPHOSPHATE SYNTHASE FAMILY MEMBER"/>
    <property type="match status" value="1"/>
</dbReference>
<gene>
    <name evidence="2" type="ORF">S03H2_41356</name>
</gene>
<reference evidence="2" key="1">
    <citation type="journal article" date="2014" name="Front. Microbiol.">
        <title>High frequency of phylogenetically diverse reductive dehalogenase-homologous genes in deep subseafloor sedimentary metagenomes.</title>
        <authorList>
            <person name="Kawai M."/>
            <person name="Futagami T."/>
            <person name="Toyoda A."/>
            <person name="Takaki Y."/>
            <person name="Nishi S."/>
            <person name="Hori S."/>
            <person name="Arai W."/>
            <person name="Tsubouchi T."/>
            <person name="Morono Y."/>
            <person name="Uchiyama I."/>
            <person name="Ito T."/>
            <person name="Fujiyama A."/>
            <person name="Inagaki F."/>
            <person name="Takami H."/>
        </authorList>
    </citation>
    <scope>NUCLEOTIDE SEQUENCE</scope>
    <source>
        <strain evidence="2">Expedition CK06-06</strain>
    </source>
</reference>
<keyword evidence="1" id="KW-0808">Transferase</keyword>
<dbReference type="GO" id="GO:0016094">
    <property type="term" value="P:polyprenol biosynthetic process"/>
    <property type="evidence" value="ECO:0007669"/>
    <property type="project" value="TreeGrafter"/>
</dbReference>
<dbReference type="GO" id="GO:0030145">
    <property type="term" value="F:manganese ion binding"/>
    <property type="evidence" value="ECO:0007669"/>
    <property type="project" value="TreeGrafter"/>
</dbReference>
<dbReference type="EMBL" id="BARU01025686">
    <property type="protein sequence ID" value="GAH69340.1"/>
    <property type="molecule type" value="Genomic_DNA"/>
</dbReference>
<dbReference type="Gene3D" id="3.40.1180.10">
    <property type="entry name" value="Decaprenyl diphosphate synthase-like"/>
    <property type="match status" value="1"/>
</dbReference>
<dbReference type="Pfam" id="PF01255">
    <property type="entry name" value="Prenyltransf"/>
    <property type="match status" value="1"/>
</dbReference>
<name>X1IJ98_9ZZZZ</name>
<comment type="caution">
    <text evidence="2">The sequence shown here is derived from an EMBL/GenBank/DDBJ whole genome shotgun (WGS) entry which is preliminary data.</text>
</comment>
<accession>X1IJ98</accession>
<dbReference type="GO" id="GO:0008834">
    <property type="term" value="F:ditrans,polycis-undecaprenyl-diphosphate synthase [(2E,6E)-farnesyl-diphosphate specific] activity"/>
    <property type="evidence" value="ECO:0007669"/>
    <property type="project" value="TreeGrafter"/>
</dbReference>
<sequence>MSASSTLKEIANFPNHVAVVPDGNGRWAERRGLPRFEGHRAGVENMHSVIGYFNKLQLKYLTLYTFSTENWKRPQEEITGLLHLLEEVIDNEILELHKKGVRLRHLGRLDELSPGLQQAINKAVELTKNNTGMTLSLAFNYGGRTEIL</sequence>
<dbReference type="InterPro" id="IPR036424">
    <property type="entry name" value="UPP_synth-like_sf"/>
</dbReference>
<dbReference type="NCBIfam" id="TIGR00055">
    <property type="entry name" value="uppS"/>
    <property type="match status" value="1"/>
</dbReference>
<dbReference type="PANTHER" id="PTHR10291:SF0">
    <property type="entry name" value="DEHYDRODOLICHYL DIPHOSPHATE SYNTHASE 2"/>
    <property type="match status" value="1"/>
</dbReference>
<organism evidence="2">
    <name type="scientific">marine sediment metagenome</name>
    <dbReference type="NCBI Taxonomy" id="412755"/>
    <lineage>
        <taxon>unclassified sequences</taxon>
        <taxon>metagenomes</taxon>
        <taxon>ecological metagenomes</taxon>
    </lineage>
</organism>
<dbReference type="CDD" id="cd00475">
    <property type="entry name" value="Cis_IPPS"/>
    <property type="match status" value="1"/>
</dbReference>
<feature type="non-terminal residue" evidence="2">
    <location>
        <position position="148"/>
    </location>
</feature>
<evidence type="ECO:0000256" key="1">
    <source>
        <dbReference type="ARBA" id="ARBA00022679"/>
    </source>
</evidence>
<dbReference type="GO" id="GO:0000287">
    <property type="term" value="F:magnesium ion binding"/>
    <property type="evidence" value="ECO:0007669"/>
    <property type="project" value="TreeGrafter"/>
</dbReference>
<evidence type="ECO:0008006" key="3">
    <source>
        <dbReference type="Google" id="ProtNLM"/>
    </source>
</evidence>
<dbReference type="SUPFAM" id="SSF64005">
    <property type="entry name" value="Undecaprenyl diphosphate synthase"/>
    <property type="match status" value="1"/>
</dbReference>
<protein>
    <recommendedName>
        <fullName evidence="3">Di-trans,poly-cis-decaprenylcistransferase</fullName>
    </recommendedName>
</protein>